<dbReference type="Pfam" id="PF00990">
    <property type="entry name" value="GGDEF"/>
    <property type="match status" value="1"/>
</dbReference>
<dbReference type="SUPFAM" id="SSF141868">
    <property type="entry name" value="EAL domain-like"/>
    <property type="match status" value="1"/>
</dbReference>
<evidence type="ECO:0000259" key="3">
    <source>
        <dbReference type="PROSITE" id="PS50887"/>
    </source>
</evidence>
<dbReference type="Gene3D" id="3.30.450.40">
    <property type="match status" value="1"/>
</dbReference>
<dbReference type="InterPro" id="IPR031621">
    <property type="entry name" value="HisKA_7TM"/>
</dbReference>
<dbReference type="InterPro" id="IPR029787">
    <property type="entry name" value="Nucleotide_cyclase"/>
</dbReference>
<evidence type="ECO:0000313" key="5">
    <source>
        <dbReference type="Proteomes" id="UP000247523"/>
    </source>
</evidence>
<dbReference type="Pfam" id="PF01590">
    <property type="entry name" value="GAF"/>
    <property type="match status" value="1"/>
</dbReference>
<dbReference type="NCBIfam" id="TIGR00254">
    <property type="entry name" value="GGDEF"/>
    <property type="match status" value="1"/>
</dbReference>
<dbReference type="AlphaFoldDB" id="A0A318ET02"/>
<reference evidence="4 5" key="1">
    <citation type="submission" date="2018-05" db="EMBL/GenBank/DDBJ databases">
        <title>Genomic Encyclopedia of Type Strains, Phase IV (KMG-IV): sequencing the most valuable type-strain genomes for metagenomic binning, comparative biology and taxonomic classification.</title>
        <authorList>
            <person name="Goeker M."/>
        </authorList>
    </citation>
    <scope>NUCLEOTIDE SEQUENCE [LARGE SCALE GENOMIC DNA]</scope>
    <source>
        <strain evidence="4 5">DSM 28816</strain>
    </source>
</reference>
<dbReference type="Gene3D" id="3.20.20.450">
    <property type="entry name" value="EAL domain"/>
    <property type="match status" value="1"/>
</dbReference>
<gene>
    <name evidence="4" type="ORF">C8E03_1118</name>
</gene>
<dbReference type="FunFam" id="3.20.20.450:FF:000001">
    <property type="entry name" value="Cyclic di-GMP phosphodiesterase yahA"/>
    <property type="match status" value="1"/>
</dbReference>
<dbReference type="Gene3D" id="3.30.70.270">
    <property type="match status" value="1"/>
</dbReference>
<dbReference type="CDD" id="cd01949">
    <property type="entry name" value="GGDEF"/>
    <property type="match status" value="1"/>
</dbReference>
<proteinExistence type="predicted"/>
<feature type="transmembrane region" description="Helical" evidence="1">
    <location>
        <begin position="185"/>
        <end position="201"/>
    </location>
</feature>
<dbReference type="PANTHER" id="PTHR44757:SF2">
    <property type="entry name" value="BIOFILM ARCHITECTURE MAINTENANCE PROTEIN MBAA"/>
    <property type="match status" value="1"/>
</dbReference>
<feature type="transmembrane region" description="Helical" evidence="1">
    <location>
        <begin position="213"/>
        <end position="229"/>
    </location>
</feature>
<dbReference type="EMBL" id="QICS01000011">
    <property type="protein sequence ID" value="PXV86809.1"/>
    <property type="molecule type" value="Genomic_DNA"/>
</dbReference>
<protein>
    <submittedName>
        <fullName evidence="4">Diguanylate cyclase (GGDEF)-like protein</fullName>
    </submittedName>
</protein>
<feature type="transmembrane region" description="Helical" evidence="1">
    <location>
        <begin position="65"/>
        <end position="89"/>
    </location>
</feature>
<feature type="domain" description="EAL" evidence="2">
    <location>
        <begin position="770"/>
        <end position="1024"/>
    </location>
</feature>
<dbReference type="SUPFAM" id="SSF55073">
    <property type="entry name" value="Nucleotide cyclase"/>
    <property type="match status" value="1"/>
</dbReference>
<dbReference type="Proteomes" id="UP000247523">
    <property type="component" value="Unassembled WGS sequence"/>
</dbReference>
<dbReference type="PANTHER" id="PTHR44757">
    <property type="entry name" value="DIGUANYLATE CYCLASE DGCP"/>
    <property type="match status" value="1"/>
</dbReference>
<feature type="transmembrane region" description="Helical" evidence="1">
    <location>
        <begin position="358"/>
        <end position="377"/>
    </location>
</feature>
<dbReference type="InterPro" id="IPR035919">
    <property type="entry name" value="EAL_sf"/>
</dbReference>
<dbReference type="InterPro" id="IPR043128">
    <property type="entry name" value="Rev_trsase/Diguanyl_cyclase"/>
</dbReference>
<feature type="transmembrane region" description="Helical" evidence="1">
    <location>
        <begin position="313"/>
        <end position="331"/>
    </location>
</feature>
<dbReference type="PROSITE" id="PS50883">
    <property type="entry name" value="EAL"/>
    <property type="match status" value="1"/>
</dbReference>
<accession>A0A318ET02</accession>
<dbReference type="RefSeq" id="WP_110291649.1">
    <property type="nucleotide sequence ID" value="NZ_QICS01000011.1"/>
</dbReference>
<dbReference type="SUPFAM" id="SSF55781">
    <property type="entry name" value="GAF domain-like"/>
    <property type="match status" value="1"/>
</dbReference>
<feature type="transmembrane region" description="Helical" evidence="1">
    <location>
        <begin position="6"/>
        <end position="28"/>
    </location>
</feature>
<dbReference type="PROSITE" id="PS50887">
    <property type="entry name" value="GGDEF"/>
    <property type="match status" value="1"/>
</dbReference>
<keyword evidence="1" id="KW-1133">Transmembrane helix</keyword>
<dbReference type="InterPro" id="IPR001633">
    <property type="entry name" value="EAL_dom"/>
</dbReference>
<keyword evidence="1" id="KW-0472">Membrane</keyword>
<dbReference type="InterPro" id="IPR052155">
    <property type="entry name" value="Biofilm_reg_signaling"/>
</dbReference>
<feature type="transmembrane region" description="Helical" evidence="1">
    <location>
        <begin position="389"/>
        <end position="406"/>
    </location>
</feature>
<feature type="transmembrane region" description="Helical" evidence="1">
    <location>
        <begin position="40"/>
        <end position="59"/>
    </location>
</feature>
<organism evidence="4 5">
    <name type="scientific">Lachnotalea glycerini</name>
    <dbReference type="NCBI Taxonomy" id="1763509"/>
    <lineage>
        <taxon>Bacteria</taxon>
        <taxon>Bacillati</taxon>
        <taxon>Bacillota</taxon>
        <taxon>Clostridia</taxon>
        <taxon>Lachnospirales</taxon>
        <taxon>Lachnospiraceae</taxon>
        <taxon>Lachnotalea</taxon>
    </lineage>
</organism>
<feature type="transmembrane region" description="Helical" evidence="1">
    <location>
        <begin position="101"/>
        <end position="120"/>
    </location>
</feature>
<evidence type="ECO:0000259" key="2">
    <source>
        <dbReference type="PROSITE" id="PS50883"/>
    </source>
</evidence>
<dbReference type="FunFam" id="3.30.70.270:FF:000001">
    <property type="entry name" value="Diguanylate cyclase domain protein"/>
    <property type="match status" value="1"/>
</dbReference>
<evidence type="ECO:0000313" key="4">
    <source>
        <dbReference type="EMBL" id="PXV86809.1"/>
    </source>
</evidence>
<comment type="caution">
    <text evidence="4">The sequence shown here is derived from an EMBL/GenBank/DDBJ whole genome shotgun (WGS) entry which is preliminary data.</text>
</comment>
<dbReference type="SMART" id="SM00267">
    <property type="entry name" value="GGDEF"/>
    <property type="match status" value="1"/>
</dbReference>
<evidence type="ECO:0000256" key="1">
    <source>
        <dbReference type="SAM" id="Phobius"/>
    </source>
</evidence>
<dbReference type="InterPro" id="IPR029016">
    <property type="entry name" value="GAF-like_dom_sf"/>
</dbReference>
<dbReference type="Pfam" id="PF00563">
    <property type="entry name" value="EAL"/>
    <property type="match status" value="1"/>
</dbReference>
<dbReference type="InterPro" id="IPR003018">
    <property type="entry name" value="GAF"/>
</dbReference>
<sequence>MNYITVLISGLYLMVTFLCIMLGVYFLYMNNNTILNRLAFLFCISLSCWCFGAALSLTASNAIDAVLWLKFSAIGAAGFWAFLLHYMIVLTDSERLLKKRWMKYVIYVPAIIMIYVRGVSKEIPEELYHFKKISLGWVSNTGFSFWTLLFDLYMISFTLAGIFLIYRWKKKIKDDHQREQAGNIYNSYIISFLIAILGELLDHLQMGCYFHKLTPFILLVPILILCYSIRNSNLMKGDTQSDDIVFMEQFRTKIARHLSEAFCFGGILYLISQCYFIKSTDIKRVVGFSIVLCLFGLGVYLIYKLAIKKDAKVMLYSILLSIAIPIITLNFTDYAAITVWAFPFIIIIATLLFNNSTILTMVSTSIILTQLFMWIKVPNSLVNVDTSDYFTRIGLLGVGIGLIYYINKIYIFRLSQLSERIKTQDLLYLISSRVINVNCTNMKEKMDEVLSLVCEYVQADRAHIYFNIKNDMEHADYYCWCNEFSKLKDEILQDTRIAKYEWLKKQVKETGVVMIPDVAELTQEAEKEKDFLEKQNVKSMLSIPLISHEQKIGFLRLDYVLKYKTFDEAFIQILMTVGNILGEAYKKTYSEQKIEKMAYYDQLTNIPNRQLFGQRINQVIASADKSGDLFGIIFLDLDSFKIINDTLGHHYGDKILIMIADRLTKCIRKTDTVCRFGGDEFLIMLNNIMSEKDIETVATKIIKQLEEPLFIEGQEIYITASVGISVFPTDGMDNDTLIKNADIAMYKAKSSGKNQFVFCSQEMKEEIEQTMVITSNLYHALDRSELAIVYQPQVSIETGQIIAVEALARWYHPELGLISPAIFIPIAEHTSLINLIGEWILKESCQQIKKWHNKGLLPIRVAVNVSVNQLLNTNFVNKVMKILADTGLDSKYLELEITENIAIQESDYIFDVLSKLKALGISLAIDDFGTEYSSLNRIKLLPVDRLKIDMHFISGILNNEKDKVIVDVIIKLAKDLNLKVIAEGVETQEQLNYLLEKKCDEVQGYFFYKPLSTSDMEEVLTNLI</sequence>
<dbReference type="InterPro" id="IPR000160">
    <property type="entry name" value="GGDEF_dom"/>
</dbReference>
<feature type="transmembrane region" description="Helical" evidence="1">
    <location>
        <begin position="261"/>
        <end position="279"/>
    </location>
</feature>
<name>A0A318ET02_9FIRM</name>
<dbReference type="Pfam" id="PF16927">
    <property type="entry name" value="HisKA_7TM"/>
    <property type="match status" value="1"/>
</dbReference>
<dbReference type="CDD" id="cd01948">
    <property type="entry name" value="EAL"/>
    <property type="match status" value="1"/>
</dbReference>
<dbReference type="SMART" id="SM00052">
    <property type="entry name" value="EAL"/>
    <property type="match status" value="1"/>
</dbReference>
<feature type="transmembrane region" description="Helical" evidence="1">
    <location>
        <begin position="285"/>
        <end position="306"/>
    </location>
</feature>
<feature type="transmembrane region" description="Helical" evidence="1">
    <location>
        <begin position="143"/>
        <end position="165"/>
    </location>
</feature>
<keyword evidence="1" id="KW-0812">Transmembrane</keyword>
<feature type="domain" description="GGDEF" evidence="3">
    <location>
        <begin position="628"/>
        <end position="761"/>
    </location>
</feature>